<evidence type="ECO:0000313" key="2">
    <source>
        <dbReference type="EMBL" id="ACL58258.1"/>
    </source>
</evidence>
<gene>
    <name evidence="2" type="ordered locus">Mnod_3335</name>
</gene>
<dbReference type="STRING" id="460265.Mnod_3335"/>
<protein>
    <submittedName>
        <fullName evidence="2">Uncharacterized protein</fullName>
    </submittedName>
</protein>
<reference evidence="2 3" key="1">
    <citation type="submission" date="2009-01" db="EMBL/GenBank/DDBJ databases">
        <title>Complete sequence of chromosome of Methylobacterium nodulans ORS 2060.</title>
        <authorList>
            <consortium name="US DOE Joint Genome Institute"/>
            <person name="Lucas S."/>
            <person name="Copeland A."/>
            <person name="Lapidus A."/>
            <person name="Glavina del Rio T."/>
            <person name="Dalin E."/>
            <person name="Tice H."/>
            <person name="Bruce D."/>
            <person name="Goodwin L."/>
            <person name="Pitluck S."/>
            <person name="Sims D."/>
            <person name="Brettin T."/>
            <person name="Detter J.C."/>
            <person name="Han C."/>
            <person name="Larimer F."/>
            <person name="Land M."/>
            <person name="Hauser L."/>
            <person name="Kyrpides N."/>
            <person name="Ivanova N."/>
            <person name="Marx C.J."/>
            <person name="Richardson P."/>
        </authorList>
    </citation>
    <scope>NUCLEOTIDE SEQUENCE [LARGE SCALE GENOMIC DNA]</scope>
    <source>
        <strain evidence="3">LMG 21967 / CNCM I-2342 / ORS 2060</strain>
    </source>
</reference>
<keyword evidence="1" id="KW-0812">Transmembrane</keyword>
<accession>B8IL70</accession>
<dbReference type="Proteomes" id="UP000008207">
    <property type="component" value="Chromosome"/>
</dbReference>
<proteinExistence type="predicted"/>
<keyword evidence="1" id="KW-1133">Transmembrane helix</keyword>
<keyword evidence="3" id="KW-1185">Reference proteome</keyword>
<sequence length="118" mass="12239">MTPLLAAAQVAVFGLCPKLALLVGYVVQVIRQMAVPDFADARRAGDRPAMRRILRRAVTLPAAALADLAVVVAGAAGAVLASYAAWIFGTAATLRRLGEMRTGLIALLSGRRMVPAGA</sequence>
<keyword evidence="1" id="KW-0472">Membrane</keyword>
<dbReference type="AlphaFoldDB" id="B8IL70"/>
<evidence type="ECO:0000313" key="3">
    <source>
        <dbReference type="Proteomes" id="UP000008207"/>
    </source>
</evidence>
<dbReference type="EMBL" id="CP001349">
    <property type="protein sequence ID" value="ACL58258.1"/>
    <property type="molecule type" value="Genomic_DNA"/>
</dbReference>
<dbReference type="RefSeq" id="WP_015929921.1">
    <property type="nucleotide sequence ID" value="NC_011894.1"/>
</dbReference>
<dbReference type="KEGG" id="mno:Mnod_3335"/>
<evidence type="ECO:0000256" key="1">
    <source>
        <dbReference type="SAM" id="Phobius"/>
    </source>
</evidence>
<feature type="transmembrane region" description="Helical" evidence="1">
    <location>
        <begin position="68"/>
        <end position="94"/>
    </location>
</feature>
<organism evidence="2 3">
    <name type="scientific">Methylobacterium nodulans (strain LMG 21967 / CNCM I-2342 / ORS 2060)</name>
    <dbReference type="NCBI Taxonomy" id="460265"/>
    <lineage>
        <taxon>Bacteria</taxon>
        <taxon>Pseudomonadati</taxon>
        <taxon>Pseudomonadota</taxon>
        <taxon>Alphaproteobacteria</taxon>
        <taxon>Hyphomicrobiales</taxon>
        <taxon>Methylobacteriaceae</taxon>
        <taxon>Methylobacterium</taxon>
    </lineage>
</organism>
<dbReference type="eggNOG" id="COG2244">
    <property type="taxonomic scope" value="Bacteria"/>
</dbReference>
<dbReference type="HOGENOM" id="CLU_2070348_0_0_5"/>
<name>B8IL70_METNO</name>